<dbReference type="Proteomes" id="UP001056539">
    <property type="component" value="Chromosome"/>
</dbReference>
<reference evidence="2" key="2">
    <citation type="submission" date="2022-06" db="EMBL/GenBank/DDBJ databases">
        <title>Thermospira aquatica gen. nov., sp. nov.</title>
        <authorList>
            <person name="Ben Ali Gam Z."/>
            <person name="Labat M."/>
        </authorList>
    </citation>
    <scope>NUCLEOTIDE SEQUENCE</scope>
    <source>
        <strain evidence="2">F1F22</strain>
    </source>
</reference>
<evidence type="ECO:0000259" key="1">
    <source>
        <dbReference type="PROSITE" id="PS51832"/>
    </source>
</evidence>
<name>A0AAX3BFY2_9SPIR</name>
<dbReference type="Gene3D" id="1.10.3210.10">
    <property type="entry name" value="Hypothetical protein af1432"/>
    <property type="match status" value="1"/>
</dbReference>
<dbReference type="Pfam" id="PF13487">
    <property type="entry name" value="HD_5"/>
    <property type="match status" value="1"/>
</dbReference>
<keyword evidence="3" id="KW-1185">Reference proteome</keyword>
<dbReference type="SUPFAM" id="SSF109604">
    <property type="entry name" value="HD-domain/PDEase-like"/>
    <property type="match status" value="1"/>
</dbReference>
<proteinExistence type="predicted"/>
<dbReference type="SMART" id="SM00471">
    <property type="entry name" value="HDc"/>
    <property type="match status" value="1"/>
</dbReference>
<evidence type="ECO:0000313" key="3">
    <source>
        <dbReference type="Proteomes" id="UP001056539"/>
    </source>
</evidence>
<evidence type="ECO:0000313" key="2">
    <source>
        <dbReference type="EMBL" id="URA11058.1"/>
    </source>
</evidence>
<protein>
    <submittedName>
        <fullName evidence="2">HD-GYP domain-containing protein</fullName>
    </submittedName>
</protein>
<dbReference type="AlphaFoldDB" id="A0AAX3BFY2"/>
<reference evidence="2" key="1">
    <citation type="submission" date="2021-04" db="EMBL/GenBank/DDBJ databases">
        <authorList>
            <person name="Postec A."/>
        </authorList>
    </citation>
    <scope>NUCLEOTIDE SEQUENCE</scope>
    <source>
        <strain evidence="2">F1F22</strain>
    </source>
</reference>
<dbReference type="PANTHER" id="PTHR43155">
    <property type="entry name" value="CYCLIC DI-GMP PHOSPHODIESTERASE PA4108-RELATED"/>
    <property type="match status" value="1"/>
</dbReference>
<dbReference type="RefSeq" id="WP_271436192.1">
    <property type="nucleotide sequence ID" value="NZ_CP073355.1"/>
</dbReference>
<dbReference type="PANTHER" id="PTHR43155:SF2">
    <property type="entry name" value="CYCLIC DI-GMP PHOSPHODIESTERASE PA4108"/>
    <property type="match status" value="1"/>
</dbReference>
<dbReference type="CDD" id="cd00077">
    <property type="entry name" value="HDc"/>
    <property type="match status" value="1"/>
</dbReference>
<gene>
    <name evidence="2" type="ORF">KDW03_04450</name>
</gene>
<sequence length="379" mass="43427">MLDKEKFEAVEVRFLKPGTVLSGILYDEEGTMLWPARKLLTDAFISKLKVKGIETVYYAPPKWKQAPQKTPMFTEASLGFAQTAFDEIVTEIRYGKLPDTNRAREAINRFFSEMEARPNGFLNLLVLKDYDSYTYQHSINVGILSMFLTKKLGFNTFFIKEVGVGGFLHDIGKIKIPIAILNKHDNLTEEEFRIMKYHPIYGFNIAKNDPSLSSYIKKMILFHHEKWDGSGYPLKLKGDAIGNFASIVSVCDVFDALTTERAYKKPYTVNEALIYIMRNTGNHFSPYVSQRFINEMSKMYDLGSFYPVGAFVHLSTGEIAYITEKKEEYTLRPTVAVVVNHKGVPMRTPLQVDLQRDVDRHIVKTIDDPDEIERLSLLL</sequence>
<organism evidence="2 3">
    <name type="scientific">Thermospira aquatica</name>
    <dbReference type="NCBI Taxonomy" id="2828656"/>
    <lineage>
        <taxon>Bacteria</taxon>
        <taxon>Pseudomonadati</taxon>
        <taxon>Spirochaetota</taxon>
        <taxon>Spirochaetia</taxon>
        <taxon>Brevinematales</taxon>
        <taxon>Thermospiraceae</taxon>
        <taxon>Thermospira</taxon>
    </lineage>
</organism>
<dbReference type="InterPro" id="IPR003607">
    <property type="entry name" value="HD/PDEase_dom"/>
</dbReference>
<dbReference type="EMBL" id="CP073355">
    <property type="protein sequence ID" value="URA11058.1"/>
    <property type="molecule type" value="Genomic_DNA"/>
</dbReference>
<accession>A0AAX3BFY2</accession>
<dbReference type="InterPro" id="IPR037522">
    <property type="entry name" value="HD_GYP_dom"/>
</dbReference>
<dbReference type="PROSITE" id="PS51832">
    <property type="entry name" value="HD_GYP"/>
    <property type="match status" value="1"/>
</dbReference>
<dbReference type="KEGG" id="taqu:KDW03_04450"/>
<feature type="domain" description="HD-GYP" evidence="1">
    <location>
        <begin position="113"/>
        <end position="308"/>
    </location>
</feature>